<gene>
    <name evidence="2" type="ORF">Agub_g11657</name>
</gene>
<feature type="non-terminal residue" evidence="2">
    <location>
        <position position="1"/>
    </location>
</feature>
<dbReference type="EMBL" id="BMAR01000031">
    <property type="protein sequence ID" value="GFR49590.1"/>
    <property type="molecule type" value="Genomic_DNA"/>
</dbReference>
<dbReference type="Proteomes" id="UP001054857">
    <property type="component" value="Unassembled WGS sequence"/>
</dbReference>
<evidence type="ECO:0008006" key="4">
    <source>
        <dbReference type="Google" id="ProtNLM"/>
    </source>
</evidence>
<reference evidence="2 3" key="1">
    <citation type="journal article" date="2021" name="Sci. Rep.">
        <title>Genome sequencing of the multicellular alga Astrephomene provides insights into convergent evolution of germ-soma differentiation.</title>
        <authorList>
            <person name="Yamashita S."/>
            <person name="Yamamoto K."/>
            <person name="Matsuzaki R."/>
            <person name="Suzuki S."/>
            <person name="Yamaguchi H."/>
            <person name="Hirooka S."/>
            <person name="Minakuchi Y."/>
            <person name="Miyagishima S."/>
            <person name="Kawachi M."/>
            <person name="Toyoda A."/>
            <person name="Nozaki H."/>
        </authorList>
    </citation>
    <scope>NUCLEOTIDE SEQUENCE [LARGE SCALE GENOMIC DNA]</scope>
    <source>
        <strain evidence="2 3">NIES-4017</strain>
    </source>
</reference>
<sequence length="144" mass="15992">MPIYGLPYSDDQLFNLLNLALPAWILLAVAPRWRYTQIISTATALLMSALYVALFVTMKVSPPEGEQLDFNELFTFEGVARALSTRSIVLPAWTHYIAFDLWVGRWIAADAVSRGVPQLLVGPCLLATLLVGPTGLLLYWLVRA</sequence>
<protein>
    <recommendedName>
        <fullName evidence="4">DUF4281 domain-containing protein</fullName>
    </recommendedName>
</protein>
<feature type="transmembrane region" description="Helical" evidence="1">
    <location>
        <begin position="38"/>
        <end position="58"/>
    </location>
</feature>
<keyword evidence="3" id="KW-1185">Reference proteome</keyword>
<accession>A0AAD3DWX1</accession>
<feature type="transmembrane region" description="Helical" evidence="1">
    <location>
        <begin position="12"/>
        <end position="31"/>
    </location>
</feature>
<evidence type="ECO:0000313" key="2">
    <source>
        <dbReference type="EMBL" id="GFR49590.1"/>
    </source>
</evidence>
<feature type="transmembrane region" description="Helical" evidence="1">
    <location>
        <begin position="120"/>
        <end position="142"/>
    </location>
</feature>
<dbReference type="InterPro" id="IPR025461">
    <property type="entry name" value="ABA4-like"/>
</dbReference>
<proteinExistence type="predicted"/>
<keyword evidence="1" id="KW-0472">Membrane</keyword>
<organism evidence="2 3">
    <name type="scientific">Astrephomene gubernaculifera</name>
    <dbReference type="NCBI Taxonomy" id="47775"/>
    <lineage>
        <taxon>Eukaryota</taxon>
        <taxon>Viridiplantae</taxon>
        <taxon>Chlorophyta</taxon>
        <taxon>core chlorophytes</taxon>
        <taxon>Chlorophyceae</taxon>
        <taxon>CS clade</taxon>
        <taxon>Chlamydomonadales</taxon>
        <taxon>Astrephomenaceae</taxon>
        <taxon>Astrephomene</taxon>
    </lineage>
</organism>
<comment type="caution">
    <text evidence="2">The sequence shown here is derived from an EMBL/GenBank/DDBJ whole genome shotgun (WGS) entry which is preliminary data.</text>
</comment>
<evidence type="ECO:0000313" key="3">
    <source>
        <dbReference type="Proteomes" id="UP001054857"/>
    </source>
</evidence>
<dbReference type="Pfam" id="PF14108">
    <property type="entry name" value="ABA4-like"/>
    <property type="match status" value="1"/>
</dbReference>
<dbReference type="AlphaFoldDB" id="A0AAD3DWX1"/>
<keyword evidence="1" id="KW-1133">Transmembrane helix</keyword>
<evidence type="ECO:0000256" key="1">
    <source>
        <dbReference type="SAM" id="Phobius"/>
    </source>
</evidence>
<name>A0AAD3DWX1_9CHLO</name>
<keyword evidence="1" id="KW-0812">Transmembrane</keyword>